<keyword evidence="4" id="KW-1185">Reference proteome</keyword>
<protein>
    <recommendedName>
        <fullName evidence="5">Phosphoadenosine phosphosulfate reductase</fullName>
    </recommendedName>
</protein>
<proteinExistence type="predicted"/>
<evidence type="ECO:0000313" key="1">
    <source>
        <dbReference type="EMBL" id="AYE35292.1"/>
    </source>
</evidence>
<dbReference type="SUPFAM" id="SSF52402">
    <property type="entry name" value="Adenine nucleotide alpha hydrolases-like"/>
    <property type="match status" value="1"/>
</dbReference>
<dbReference type="EMBL" id="CP099799">
    <property type="protein sequence ID" value="USS01889.1"/>
    <property type="molecule type" value="Genomic_DNA"/>
</dbReference>
<evidence type="ECO:0008006" key="5">
    <source>
        <dbReference type="Google" id="ProtNLM"/>
    </source>
</evidence>
<gene>
    <name evidence="1" type="ORF">CP523_13135</name>
    <name evidence="2" type="ORF">NH397_05520</name>
</gene>
<dbReference type="KEGG" id="csep:CP523_13135"/>
<dbReference type="RefSeq" id="WP_120140931.1">
    <property type="nucleotide sequence ID" value="NZ_CP023671.1"/>
</dbReference>
<sequence>MKHFLSFGGGVNSVALYLYMIEQGIEFEAVFSNHGADHPDTYRYMDYFNKEVIKRGWKPVTIVEGNVKERNMNKGLDLFHYCLEKSVVPSRMLRWCTEKFKIIPTNLYINSKLEGGEDEKCYMHLGIAYDEANRARPPQNPPKYLANKIFKYLFVEDGITRKENIEIIERHGFKVPRKSGCYFCPYAKKAEFIELYRNDPCLYEKARALEHKVNEKRVSDNKKPLYISSKPIEVIVGEGQIEMFFDDYGLLDHIGERERPCNCGL</sequence>
<name>A0A9N7PLD0_CLOSE</name>
<dbReference type="Proteomes" id="UP000280586">
    <property type="component" value="Chromosome"/>
</dbReference>
<organism evidence="1 3">
    <name type="scientific">Clostridium septicum</name>
    <dbReference type="NCBI Taxonomy" id="1504"/>
    <lineage>
        <taxon>Bacteria</taxon>
        <taxon>Bacillati</taxon>
        <taxon>Bacillota</taxon>
        <taxon>Clostridia</taxon>
        <taxon>Eubacteriales</taxon>
        <taxon>Clostridiaceae</taxon>
        <taxon>Clostridium</taxon>
    </lineage>
</organism>
<dbReference type="AlphaFoldDB" id="A0A9N7PLD0"/>
<dbReference type="Proteomes" id="UP001055437">
    <property type="component" value="Chromosome"/>
</dbReference>
<dbReference type="InterPro" id="IPR014729">
    <property type="entry name" value="Rossmann-like_a/b/a_fold"/>
</dbReference>
<evidence type="ECO:0000313" key="2">
    <source>
        <dbReference type="EMBL" id="USS01889.1"/>
    </source>
</evidence>
<dbReference type="Gene3D" id="3.40.50.620">
    <property type="entry name" value="HUPs"/>
    <property type="match status" value="1"/>
</dbReference>
<evidence type="ECO:0000313" key="4">
    <source>
        <dbReference type="Proteomes" id="UP001055437"/>
    </source>
</evidence>
<reference evidence="2" key="2">
    <citation type="submission" date="2022-06" db="EMBL/GenBank/DDBJ databases">
        <authorList>
            <person name="Holder M.E."/>
            <person name="Ajami N.J."/>
            <person name="Petrosino J.F."/>
        </authorList>
    </citation>
    <scope>NUCLEOTIDE SEQUENCE</scope>
    <source>
        <strain evidence="2">RMA 8861</strain>
    </source>
</reference>
<evidence type="ECO:0000313" key="3">
    <source>
        <dbReference type="Proteomes" id="UP000280586"/>
    </source>
</evidence>
<dbReference type="EMBL" id="CP023671">
    <property type="protein sequence ID" value="AYE35292.1"/>
    <property type="molecule type" value="Genomic_DNA"/>
</dbReference>
<accession>A0A9N7PLD0</accession>
<dbReference type="GeneID" id="303561630"/>
<reference evidence="1 3" key="1">
    <citation type="submission" date="2017-09" db="EMBL/GenBank/DDBJ databases">
        <authorList>
            <person name="Thomas P."/>
            <person name="Seyboldt C."/>
        </authorList>
    </citation>
    <scope>NUCLEOTIDE SEQUENCE [LARGE SCALE GENOMIC DNA]</scope>
    <source>
        <strain evidence="1 3">DSM 7534</strain>
    </source>
</reference>